<dbReference type="NCBIfam" id="TIGR00199">
    <property type="entry name" value="PncC_domain"/>
    <property type="match status" value="1"/>
</dbReference>
<dbReference type="Gene3D" id="3.90.950.20">
    <property type="entry name" value="CinA-like"/>
    <property type="match status" value="1"/>
</dbReference>
<gene>
    <name evidence="2" type="ORF">AGERDE_LOCUS445</name>
</gene>
<dbReference type="EMBL" id="CAJVPL010000022">
    <property type="protein sequence ID" value="CAG8434953.1"/>
    <property type="molecule type" value="Genomic_DNA"/>
</dbReference>
<reference evidence="2" key="1">
    <citation type="submission" date="2021-06" db="EMBL/GenBank/DDBJ databases">
        <authorList>
            <person name="Kallberg Y."/>
            <person name="Tangrot J."/>
            <person name="Rosling A."/>
        </authorList>
    </citation>
    <scope>NUCLEOTIDE SEQUENCE</scope>
    <source>
        <strain evidence="2">MT106</strain>
    </source>
</reference>
<accession>A0A9N8V288</accession>
<evidence type="ECO:0000313" key="3">
    <source>
        <dbReference type="Proteomes" id="UP000789831"/>
    </source>
</evidence>
<sequence>MASPVYKLAQQLGELLQLHKLKLTTAESCTGGQLAQAITMIPGSSSWFERGFITYSNLSKQQMLGVHTDTLNNYGAVSEQTAREMAQGALTHSSADISIAVTGIAGPEGEGPDKPPGTVWFAWTCEGFGTLTHLQIFSGDRLFIRDQAVEYALQALIKFTNSNKPKPKLEIPV</sequence>
<dbReference type="InterPro" id="IPR008136">
    <property type="entry name" value="CinA_C"/>
</dbReference>
<keyword evidence="3" id="KW-1185">Reference proteome</keyword>
<dbReference type="Pfam" id="PF02464">
    <property type="entry name" value="CinA"/>
    <property type="match status" value="1"/>
</dbReference>
<organism evidence="2 3">
    <name type="scientific">Ambispora gerdemannii</name>
    <dbReference type="NCBI Taxonomy" id="144530"/>
    <lineage>
        <taxon>Eukaryota</taxon>
        <taxon>Fungi</taxon>
        <taxon>Fungi incertae sedis</taxon>
        <taxon>Mucoromycota</taxon>
        <taxon>Glomeromycotina</taxon>
        <taxon>Glomeromycetes</taxon>
        <taxon>Archaeosporales</taxon>
        <taxon>Ambisporaceae</taxon>
        <taxon>Ambispora</taxon>
    </lineage>
</organism>
<protein>
    <submittedName>
        <fullName evidence="2">7705_t:CDS:1</fullName>
    </submittedName>
</protein>
<comment type="caution">
    <text evidence="2">The sequence shown here is derived from an EMBL/GenBank/DDBJ whole genome shotgun (WGS) entry which is preliminary data.</text>
</comment>
<dbReference type="AlphaFoldDB" id="A0A9N8V288"/>
<evidence type="ECO:0000313" key="2">
    <source>
        <dbReference type="EMBL" id="CAG8434953.1"/>
    </source>
</evidence>
<dbReference type="InterPro" id="IPR036653">
    <property type="entry name" value="CinA-like_C"/>
</dbReference>
<dbReference type="Proteomes" id="UP000789831">
    <property type="component" value="Unassembled WGS sequence"/>
</dbReference>
<feature type="domain" description="CinA C-terminal" evidence="1">
    <location>
        <begin position="7"/>
        <end position="158"/>
    </location>
</feature>
<name>A0A9N8V288_9GLOM</name>
<evidence type="ECO:0000259" key="1">
    <source>
        <dbReference type="Pfam" id="PF02464"/>
    </source>
</evidence>
<proteinExistence type="predicted"/>
<dbReference type="SUPFAM" id="SSF142433">
    <property type="entry name" value="CinA-like"/>
    <property type="match status" value="1"/>
</dbReference>
<dbReference type="OrthoDB" id="2350783at2759"/>